<evidence type="ECO:0000313" key="1">
    <source>
        <dbReference type="EMBL" id="CEM50450.1"/>
    </source>
</evidence>
<dbReference type="AlphaFoldDB" id="A0A0G4I0V7"/>
<name>A0A0G4I0V7_9ALVE</name>
<evidence type="ECO:0008006" key="2">
    <source>
        <dbReference type="Google" id="ProtNLM"/>
    </source>
</evidence>
<proteinExistence type="predicted"/>
<accession>A0A0G4I0V7</accession>
<dbReference type="InterPro" id="IPR035979">
    <property type="entry name" value="RBD_domain_sf"/>
</dbReference>
<dbReference type="CDD" id="cd00590">
    <property type="entry name" value="RRM_SF"/>
    <property type="match status" value="1"/>
</dbReference>
<organism evidence="1">
    <name type="scientific">Chromera velia CCMP2878</name>
    <dbReference type="NCBI Taxonomy" id="1169474"/>
    <lineage>
        <taxon>Eukaryota</taxon>
        <taxon>Sar</taxon>
        <taxon>Alveolata</taxon>
        <taxon>Colpodellida</taxon>
        <taxon>Chromeraceae</taxon>
        <taxon>Chromera</taxon>
    </lineage>
</organism>
<dbReference type="VEuPathDB" id="CryptoDB:Cvel_34474"/>
<protein>
    <recommendedName>
        <fullName evidence="2">RRM domain-containing protein</fullName>
    </recommendedName>
</protein>
<dbReference type="Gene3D" id="3.30.70.330">
    <property type="match status" value="1"/>
</dbReference>
<reference evidence="1" key="1">
    <citation type="submission" date="2014-11" db="EMBL/GenBank/DDBJ databases">
        <authorList>
            <person name="Otto D Thomas"/>
            <person name="Naeem Raeece"/>
        </authorList>
    </citation>
    <scope>NUCLEOTIDE SEQUENCE</scope>
</reference>
<dbReference type="InterPro" id="IPR012677">
    <property type="entry name" value="Nucleotide-bd_a/b_plait_sf"/>
</dbReference>
<dbReference type="GO" id="GO:0003676">
    <property type="term" value="F:nucleic acid binding"/>
    <property type="evidence" value="ECO:0007669"/>
    <property type="project" value="InterPro"/>
</dbReference>
<sequence>MAVEGSGNRTLHVTSVPDRVDVRELDEALKIHCPGYVPESVRLMRSKKCPREFVGFIDMDGQETADAAIKALSRKEIPLPQGRGAYMGLFV</sequence>
<gene>
    <name evidence="1" type="ORF">Cvel_34474</name>
</gene>
<dbReference type="SUPFAM" id="SSF54928">
    <property type="entry name" value="RNA-binding domain, RBD"/>
    <property type="match status" value="1"/>
</dbReference>
<dbReference type="EMBL" id="CDMZ01004665">
    <property type="protein sequence ID" value="CEM50450.1"/>
    <property type="molecule type" value="Genomic_DNA"/>
</dbReference>